<gene>
    <name evidence="2" type="ORF">QP433_06330</name>
</gene>
<dbReference type="PANTHER" id="PTHR43833:SF7">
    <property type="entry name" value="KTR SYSTEM POTASSIUM UPTAKE PROTEIN C"/>
    <property type="match status" value="1"/>
</dbReference>
<organism evidence="2 3">
    <name type="scientific">Facklamia hominis</name>
    <dbReference type="NCBI Taxonomy" id="178214"/>
    <lineage>
        <taxon>Bacteria</taxon>
        <taxon>Bacillati</taxon>
        <taxon>Bacillota</taxon>
        <taxon>Bacilli</taxon>
        <taxon>Lactobacillales</taxon>
        <taxon>Aerococcaceae</taxon>
        <taxon>Facklamia</taxon>
    </lineage>
</organism>
<dbReference type="InterPro" id="IPR050721">
    <property type="entry name" value="Trk_Ktr_HKT_K-transport"/>
</dbReference>
<dbReference type="SUPFAM" id="SSF116726">
    <property type="entry name" value="TrkA C-terminal domain-like"/>
    <property type="match status" value="1"/>
</dbReference>
<evidence type="ECO:0000313" key="2">
    <source>
        <dbReference type="EMBL" id="MDK7187593.1"/>
    </source>
</evidence>
<dbReference type="PROSITE" id="PS51201">
    <property type="entry name" value="RCK_N"/>
    <property type="match status" value="1"/>
</dbReference>
<dbReference type="Gene3D" id="3.30.70.1450">
    <property type="entry name" value="Regulator of K+ conductance, C-terminal domain"/>
    <property type="match status" value="1"/>
</dbReference>
<dbReference type="InterPro" id="IPR036291">
    <property type="entry name" value="NAD(P)-bd_dom_sf"/>
</dbReference>
<comment type="caution">
    <text evidence="2">The sequence shown here is derived from an EMBL/GenBank/DDBJ whole genome shotgun (WGS) entry which is preliminary data.</text>
</comment>
<protein>
    <submittedName>
        <fullName evidence="2">TrkA family potassium uptake protein</fullName>
    </submittedName>
</protein>
<dbReference type="InterPro" id="IPR036721">
    <property type="entry name" value="RCK_C_sf"/>
</dbReference>
<dbReference type="EMBL" id="JASOOE010000011">
    <property type="protein sequence ID" value="MDK7187593.1"/>
    <property type="molecule type" value="Genomic_DNA"/>
</dbReference>
<dbReference type="RefSeq" id="WP_129753338.1">
    <property type="nucleotide sequence ID" value="NZ_JASOOE010000011.1"/>
</dbReference>
<dbReference type="Proteomes" id="UP001229251">
    <property type="component" value="Unassembled WGS sequence"/>
</dbReference>
<name>A0AAJ1V2Y8_9LACT</name>
<dbReference type="SUPFAM" id="SSF51735">
    <property type="entry name" value="NAD(P)-binding Rossmann-fold domains"/>
    <property type="match status" value="1"/>
</dbReference>
<evidence type="ECO:0000259" key="1">
    <source>
        <dbReference type="PROSITE" id="PS51201"/>
    </source>
</evidence>
<sequence>MKKNRIIGILGLGLFGSALARRLASHGIEVIACDIVPDHVNEIDEELTIGAIGNFTDLDFMRETGFGNCDIIVIGTGANLEASILGVLNAQELGVHKIYCKAKDQRSAKALKAIGAYQVILPETETGYHLGDLLARQSVEDIVNLDEQTAIVEFYAPEQWWNKEMNHLKLRQEFDLNIIGLRQKPGETLNTKFPANYTFKAGDIIVAVANIQIFDQVDYLERI</sequence>
<dbReference type="Gene3D" id="3.40.50.720">
    <property type="entry name" value="NAD(P)-binding Rossmann-like Domain"/>
    <property type="match status" value="1"/>
</dbReference>
<proteinExistence type="predicted"/>
<evidence type="ECO:0000313" key="3">
    <source>
        <dbReference type="Proteomes" id="UP001229251"/>
    </source>
</evidence>
<reference evidence="2" key="1">
    <citation type="submission" date="2023-05" db="EMBL/GenBank/DDBJ databases">
        <title>Cataloging the Phylogenetic Diversity of Human Bladder Bacteria.</title>
        <authorList>
            <person name="Du J."/>
        </authorList>
    </citation>
    <scope>NUCLEOTIDE SEQUENCE</scope>
    <source>
        <strain evidence="2">UMB1231</strain>
    </source>
</reference>
<dbReference type="GO" id="GO:0006813">
    <property type="term" value="P:potassium ion transport"/>
    <property type="evidence" value="ECO:0007669"/>
    <property type="project" value="InterPro"/>
</dbReference>
<dbReference type="PANTHER" id="PTHR43833">
    <property type="entry name" value="POTASSIUM CHANNEL PROTEIN 2-RELATED-RELATED"/>
    <property type="match status" value="1"/>
</dbReference>
<dbReference type="Pfam" id="PF02254">
    <property type="entry name" value="TrkA_N"/>
    <property type="match status" value="1"/>
</dbReference>
<dbReference type="AlphaFoldDB" id="A0AAJ1V2Y8"/>
<dbReference type="InterPro" id="IPR003148">
    <property type="entry name" value="RCK_N"/>
</dbReference>
<feature type="domain" description="RCK N-terminal" evidence="1">
    <location>
        <begin position="3"/>
        <end position="121"/>
    </location>
</feature>
<accession>A0AAJ1V2Y8</accession>